<sequence length="402" mass="44264">MSGAAQPVVKLKAKKIRLAIVRSRYNPFGGAERFVERTLAALEGNEIDVTLIAREWAAGKENETQASGKKWRLLTCNPFHIGRLWRDKAFAQGVQQLMLREKFDLVQSHERIPGCDIFRAGDGVHATWLSLRARTLGALARWGQSISPWHRYTLAAEDEMFRSKKLRAVICNSVMVREDLARRYPKLASRLHVLHNGVDLERFHLGLRARNRAALRGELGLADSVPIILFVGSGYERKGVGPLLHALARPELASAHLVIVGKDKAEKKFQGLAQRLGVAARAHFQGPQQDVARYLGAADVFALPTLYDPMPNAAMEALASGLPLLTSTSCGAAELIRRRDCGVAVDALDVSSIADGLAHLLSQACDAKQVEALRASAREAVNHLSLEEMANKQLALYRQLLE</sequence>
<keyword evidence="4" id="KW-1185">Reference proteome</keyword>
<name>A0ABU6JYN6_9RHOO</name>
<reference evidence="3 4" key="1">
    <citation type="submission" date="2024-01" db="EMBL/GenBank/DDBJ databases">
        <title>Uliginosibacterium soil sp. nov.</title>
        <authorList>
            <person name="Lv Y."/>
        </authorList>
    </citation>
    <scope>NUCLEOTIDE SEQUENCE [LARGE SCALE GENOMIC DNA]</scope>
    <source>
        <strain evidence="3 4">H3</strain>
    </source>
</reference>
<dbReference type="GO" id="GO:0016757">
    <property type="term" value="F:glycosyltransferase activity"/>
    <property type="evidence" value="ECO:0007669"/>
    <property type="project" value="UniProtKB-KW"/>
</dbReference>
<dbReference type="PANTHER" id="PTHR12526">
    <property type="entry name" value="GLYCOSYLTRANSFERASE"/>
    <property type="match status" value="1"/>
</dbReference>
<gene>
    <name evidence="3" type="ORF">VVD49_02265</name>
</gene>
<keyword evidence="3" id="KW-0808">Transferase</keyword>
<dbReference type="InterPro" id="IPR028098">
    <property type="entry name" value="Glyco_trans_4-like_N"/>
</dbReference>
<evidence type="ECO:0000313" key="4">
    <source>
        <dbReference type="Proteomes" id="UP001331561"/>
    </source>
</evidence>
<evidence type="ECO:0000259" key="1">
    <source>
        <dbReference type="Pfam" id="PF00534"/>
    </source>
</evidence>
<feature type="domain" description="Glycosyltransferase subfamily 4-like N-terminal" evidence="2">
    <location>
        <begin position="28"/>
        <end position="202"/>
    </location>
</feature>
<dbReference type="Proteomes" id="UP001331561">
    <property type="component" value="Unassembled WGS sequence"/>
</dbReference>
<dbReference type="PANTHER" id="PTHR12526:SF623">
    <property type="entry name" value="WABG"/>
    <property type="match status" value="1"/>
</dbReference>
<organism evidence="3 4">
    <name type="scientific">Uliginosibacterium silvisoli</name>
    <dbReference type="NCBI Taxonomy" id="3114758"/>
    <lineage>
        <taxon>Bacteria</taxon>
        <taxon>Pseudomonadati</taxon>
        <taxon>Pseudomonadota</taxon>
        <taxon>Betaproteobacteria</taxon>
        <taxon>Rhodocyclales</taxon>
        <taxon>Zoogloeaceae</taxon>
        <taxon>Uliginosibacterium</taxon>
    </lineage>
</organism>
<dbReference type="EMBL" id="JAYXHS010000001">
    <property type="protein sequence ID" value="MEC5384526.1"/>
    <property type="molecule type" value="Genomic_DNA"/>
</dbReference>
<dbReference type="RefSeq" id="WP_327597501.1">
    <property type="nucleotide sequence ID" value="NZ_JAYXHS010000001.1"/>
</dbReference>
<protein>
    <submittedName>
        <fullName evidence="3">Glycosyltransferase family 4 protein</fullName>
        <ecNumber evidence="3">2.4.-.-</ecNumber>
    </submittedName>
</protein>
<dbReference type="Pfam" id="PF13439">
    <property type="entry name" value="Glyco_transf_4"/>
    <property type="match status" value="1"/>
</dbReference>
<dbReference type="CDD" id="cd03801">
    <property type="entry name" value="GT4_PimA-like"/>
    <property type="match status" value="1"/>
</dbReference>
<dbReference type="SUPFAM" id="SSF53756">
    <property type="entry name" value="UDP-Glycosyltransferase/glycogen phosphorylase"/>
    <property type="match status" value="1"/>
</dbReference>
<dbReference type="Pfam" id="PF00534">
    <property type="entry name" value="Glycos_transf_1"/>
    <property type="match status" value="1"/>
</dbReference>
<dbReference type="InterPro" id="IPR001296">
    <property type="entry name" value="Glyco_trans_1"/>
</dbReference>
<comment type="caution">
    <text evidence="3">The sequence shown here is derived from an EMBL/GenBank/DDBJ whole genome shotgun (WGS) entry which is preliminary data.</text>
</comment>
<proteinExistence type="predicted"/>
<feature type="domain" description="Glycosyl transferase family 1" evidence="1">
    <location>
        <begin position="213"/>
        <end position="378"/>
    </location>
</feature>
<keyword evidence="3" id="KW-0328">Glycosyltransferase</keyword>
<evidence type="ECO:0000259" key="2">
    <source>
        <dbReference type="Pfam" id="PF13439"/>
    </source>
</evidence>
<dbReference type="Gene3D" id="3.40.50.2000">
    <property type="entry name" value="Glycogen Phosphorylase B"/>
    <property type="match status" value="2"/>
</dbReference>
<evidence type="ECO:0000313" key="3">
    <source>
        <dbReference type="EMBL" id="MEC5384526.1"/>
    </source>
</evidence>
<dbReference type="EC" id="2.4.-.-" evidence="3"/>
<accession>A0ABU6JYN6</accession>